<evidence type="ECO:0000256" key="8">
    <source>
        <dbReference type="ARBA" id="ARBA00030686"/>
    </source>
</evidence>
<sequence length="367" mass="38846">MKGRTMEIHKKNISAAAVLSGQITVPKVSQEWRKEIQGEWDRIAKPLGSFGKLEKSHTAIGAIQQRRVPDLERMELLVCCGDHGIVEEGVSQSGQEVTAICAENIGKGQSCAGVLAAAAHAKIRAIDVGIHHPGPVPGTEFRRVADGTKNFLKEPAMSRAQFRTALQLGLDLAAECREAGVGVLGVGEMGIGNTTSAAVLAGRMLGLSAETVTGRGAGLDGAGLQRKRKVIAAALKMPDVNSDVEAIWCRFGGLELTAMMGIILGGGLHGIPVVLDGLLSLVSAEASERLVPGIREYMIPSHISREPAACRLAESLGLEPVLDAGMGAGEGAGAAMMMSLLRDVNRVYREAKRFDGYGMEPYTRYEE</sequence>
<comment type="catalytic activity">
    <reaction evidence="9">
        <text>5,6-dimethylbenzimidazole + nicotinate beta-D-ribonucleotide = alpha-ribazole 5'-phosphate + nicotinate + H(+)</text>
        <dbReference type="Rhea" id="RHEA:11196"/>
        <dbReference type="ChEBI" id="CHEBI:15378"/>
        <dbReference type="ChEBI" id="CHEBI:15890"/>
        <dbReference type="ChEBI" id="CHEBI:32544"/>
        <dbReference type="ChEBI" id="CHEBI:57502"/>
        <dbReference type="ChEBI" id="CHEBI:57918"/>
        <dbReference type="EC" id="2.4.2.21"/>
    </reaction>
</comment>
<name>A0A6N7X3H0_9FIRM</name>
<accession>A0A6N7X3H0</accession>
<dbReference type="CDD" id="cd02439">
    <property type="entry name" value="DMB-PRT_CobT"/>
    <property type="match status" value="1"/>
</dbReference>
<keyword evidence="7 10" id="KW-0808">Transferase</keyword>
<comment type="caution">
    <text evidence="10">The sequence shown here is derived from an EMBL/GenBank/DDBJ whole genome shotgun (WGS) entry which is preliminary data.</text>
</comment>
<comment type="pathway">
    <text evidence="1">Nucleoside biosynthesis; alpha-ribazole biosynthesis; alpha-ribazole from 5,6-dimethylbenzimidazole: step 1/2.</text>
</comment>
<keyword evidence="11" id="KW-1185">Reference proteome</keyword>
<dbReference type="UniPathway" id="UPA00061">
    <property type="reaction ID" value="UER00516"/>
</dbReference>
<comment type="similarity">
    <text evidence="2">Belongs to the CobT family.</text>
</comment>
<dbReference type="EMBL" id="VUNA01000003">
    <property type="protein sequence ID" value="MST70187.1"/>
    <property type="molecule type" value="Genomic_DNA"/>
</dbReference>
<evidence type="ECO:0000313" key="11">
    <source>
        <dbReference type="Proteomes" id="UP000469424"/>
    </source>
</evidence>
<keyword evidence="5" id="KW-0169">Cobalamin biosynthesis</keyword>
<organism evidence="10 11">
    <name type="scientific">Mogibacterium kristiansenii</name>
    <dbReference type="NCBI Taxonomy" id="2606708"/>
    <lineage>
        <taxon>Bacteria</taxon>
        <taxon>Bacillati</taxon>
        <taxon>Bacillota</taxon>
        <taxon>Clostridia</taxon>
        <taxon>Peptostreptococcales</taxon>
        <taxon>Anaerovoracaceae</taxon>
        <taxon>Mogibacterium</taxon>
    </lineage>
</organism>
<dbReference type="AlphaFoldDB" id="A0A6N7X3H0"/>
<evidence type="ECO:0000256" key="5">
    <source>
        <dbReference type="ARBA" id="ARBA00022573"/>
    </source>
</evidence>
<dbReference type="EC" id="2.4.2.21" evidence="3"/>
<dbReference type="PANTHER" id="PTHR43463:SF1">
    <property type="entry name" value="NICOTINATE-NUCLEOTIDE--DIMETHYLBENZIMIDAZOLE PHOSPHORIBOSYLTRANSFERASE"/>
    <property type="match status" value="1"/>
</dbReference>
<dbReference type="NCBIfam" id="NF000996">
    <property type="entry name" value="PRK00105.1"/>
    <property type="match status" value="1"/>
</dbReference>
<dbReference type="Proteomes" id="UP000469424">
    <property type="component" value="Unassembled WGS sequence"/>
</dbReference>
<dbReference type="Pfam" id="PF02277">
    <property type="entry name" value="DBI_PRT"/>
    <property type="match status" value="1"/>
</dbReference>
<evidence type="ECO:0000256" key="4">
    <source>
        <dbReference type="ARBA" id="ARBA00015486"/>
    </source>
</evidence>
<dbReference type="InterPro" id="IPR023195">
    <property type="entry name" value="Nict_dMeBzImd_PRibTrfase_N"/>
</dbReference>
<reference evidence="10 11" key="1">
    <citation type="submission" date="2019-08" db="EMBL/GenBank/DDBJ databases">
        <title>In-depth cultivation of the pig gut microbiome towards novel bacterial diversity and tailored functional studies.</title>
        <authorList>
            <person name="Wylensek D."/>
            <person name="Hitch T.C.A."/>
            <person name="Clavel T."/>
        </authorList>
    </citation>
    <scope>NUCLEOTIDE SEQUENCE [LARGE SCALE GENOMIC DNA]</scope>
    <source>
        <strain evidence="10 11">WCA-MUC-591-APC-4B</strain>
    </source>
</reference>
<protein>
    <recommendedName>
        <fullName evidence="4">Nicotinate-nucleotide--dimethylbenzimidazole phosphoribosyltransferase</fullName>
        <ecNumber evidence="3">2.4.2.21</ecNumber>
    </recommendedName>
    <alternativeName>
        <fullName evidence="8">N(1)-alpha-phosphoribosyltransferase</fullName>
    </alternativeName>
</protein>
<dbReference type="Gene3D" id="1.10.1610.10">
    <property type="match status" value="1"/>
</dbReference>
<gene>
    <name evidence="10" type="ORF">FYJ65_02340</name>
</gene>
<dbReference type="InterPro" id="IPR036087">
    <property type="entry name" value="Nict_dMeBzImd_PRibTrfase_sf"/>
</dbReference>
<dbReference type="GO" id="GO:0008939">
    <property type="term" value="F:nicotinate-nucleotide-dimethylbenzimidazole phosphoribosyltransferase activity"/>
    <property type="evidence" value="ECO:0007669"/>
    <property type="project" value="UniProtKB-EC"/>
</dbReference>
<evidence type="ECO:0000256" key="1">
    <source>
        <dbReference type="ARBA" id="ARBA00005049"/>
    </source>
</evidence>
<evidence type="ECO:0000256" key="3">
    <source>
        <dbReference type="ARBA" id="ARBA00011991"/>
    </source>
</evidence>
<dbReference type="PANTHER" id="PTHR43463">
    <property type="entry name" value="NICOTINATE-NUCLEOTIDE--DIMETHYLBENZIMIDAZOLE PHOSPHORIBOSYLTRANSFERASE"/>
    <property type="match status" value="1"/>
</dbReference>
<keyword evidence="6 10" id="KW-0328">Glycosyltransferase</keyword>
<dbReference type="GO" id="GO:0009236">
    <property type="term" value="P:cobalamin biosynthetic process"/>
    <property type="evidence" value="ECO:0007669"/>
    <property type="project" value="UniProtKB-KW"/>
</dbReference>
<evidence type="ECO:0000256" key="7">
    <source>
        <dbReference type="ARBA" id="ARBA00022679"/>
    </source>
</evidence>
<evidence type="ECO:0000256" key="6">
    <source>
        <dbReference type="ARBA" id="ARBA00022676"/>
    </source>
</evidence>
<evidence type="ECO:0000313" key="10">
    <source>
        <dbReference type="EMBL" id="MST70187.1"/>
    </source>
</evidence>
<dbReference type="InterPro" id="IPR003200">
    <property type="entry name" value="Nict_dMeBzImd_PRibTrfase"/>
</dbReference>
<evidence type="ECO:0000256" key="9">
    <source>
        <dbReference type="ARBA" id="ARBA00047340"/>
    </source>
</evidence>
<proteinExistence type="inferred from homology"/>
<dbReference type="Gene3D" id="3.40.50.10210">
    <property type="match status" value="1"/>
</dbReference>
<evidence type="ECO:0000256" key="2">
    <source>
        <dbReference type="ARBA" id="ARBA00007110"/>
    </source>
</evidence>
<dbReference type="SUPFAM" id="SSF52733">
    <property type="entry name" value="Nicotinate mononucleotide:5,6-dimethylbenzimidazole phosphoribosyltransferase (CobT)"/>
    <property type="match status" value="1"/>
</dbReference>